<dbReference type="HOGENOM" id="CLU_1845792_0_0_1"/>
<gene>
    <name evidence="2" type="ORF">PFICI_09684</name>
</gene>
<dbReference type="KEGG" id="pfy:PFICI_09684"/>
<reference evidence="3" key="1">
    <citation type="journal article" date="2015" name="BMC Genomics">
        <title>Genomic and transcriptomic analysis of the endophytic fungus Pestalotiopsis fici reveals its lifestyle and high potential for synthesis of natural products.</title>
        <authorList>
            <person name="Wang X."/>
            <person name="Zhang X."/>
            <person name="Liu L."/>
            <person name="Xiang M."/>
            <person name="Wang W."/>
            <person name="Sun X."/>
            <person name="Che Y."/>
            <person name="Guo L."/>
            <person name="Liu G."/>
            <person name="Guo L."/>
            <person name="Wang C."/>
            <person name="Yin W.B."/>
            <person name="Stadler M."/>
            <person name="Zhang X."/>
            <person name="Liu X."/>
        </authorList>
    </citation>
    <scope>NUCLEOTIDE SEQUENCE [LARGE SCALE GENOMIC DNA]</scope>
    <source>
        <strain evidence="3">W106-1 / CGMCC3.15140</strain>
    </source>
</reference>
<dbReference type="EMBL" id="KI912115">
    <property type="protein sequence ID" value="ETS77622.1"/>
    <property type="molecule type" value="Genomic_DNA"/>
</dbReference>
<accession>W3WWW5</accession>
<dbReference type="OrthoDB" id="4995826at2759"/>
<dbReference type="GeneID" id="19274697"/>
<evidence type="ECO:0008006" key="4">
    <source>
        <dbReference type="Google" id="ProtNLM"/>
    </source>
</evidence>
<evidence type="ECO:0000313" key="3">
    <source>
        <dbReference type="Proteomes" id="UP000030651"/>
    </source>
</evidence>
<evidence type="ECO:0000313" key="2">
    <source>
        <dbReference type="EMBL" id="ETS77622.1"/>
    </source>
</evidence>
<keyword evidence="1" id="KW-0732">Signal</keyword>
<proteinExistence type="predicted"/>
<dbReference type="AlphaFoldDB" id="W3WWW5"/>
<keyword evidence="3" id="KW-1185">Reference proteome</keyword>
<feature type="signal peptide" evidence="1">
    <location>
        <begin position="1"/>
        <end position="19"/>
    </location>
</feature>
<protein>
    <recommendedName>
        <fullName evidence="4">AA1-like domain-containing protein</fullName>
    </recommendedName>
</protein>
<evidence type="ECO:0000256" key="1">
    <source>
        <dbReference type="SAM" id="SignalP"/>
    </source>
</evidence>
<dbReference type="InParanoid" id="W3WWW5"/>
<sequence>MAPRSALLAIAALAAGAQAQSTGEADIYSVNQCPPDANNLEAYNLELSWATSSDGKGSEYTGCQSTSIDLPDWPTTDNGKYEVWVDTSSFGEGCSMLFYNLLDSNEESNNWPCRSLYRQVQKSGTPCGDLELTKQFGYA</sequence>
<dbReference type="RefSeq" id="XP_007836456.1">
    <property type="nucleotide sequence ID" value="XM_007838265.1"/>
</dbReference>
<dbReference type="eggNOG" id="ENOG502TCI1">
    <property type="taxonomic scope" value="Eukaryota"/>
</dbReference>
<dbReference type="Proteomes" id="UP000030651">
    <property type="component" value="Unassembled WGS sequence"/>
</dbReference>
<name>W3WWW5_PESFW</name>
<organism evidence="2 3">
    <name type="scientific">Pestalotiopsis fici (strain W106-1 / CGMCC3.15140)</name>
    <dbReference type="NCBI Taxonomy" id="1229662"/>
    <lineage>
        <taxon>Eukaryota</taxon>
        <taxon>Fungi</taxon>
        <taxon>Dikarya</taxon>
        <taxon>Ascomycota</taxon>
        <taxon>Pezizomycotina</taxon>
        <taxon>Sordariomycetes</taxon>
        <taxon>Xylariomycetidae</taxon>
        <taxon>Amphisphaeriales</taxon>
        <taxon>Sporocadaceae</taxon>
        <taxon>Pestalotiopsis</taxon>
    </lineage>
</organism>
<feature type="chain" id="PRO_5004835499" description="AA1-like domain-containing protein" evidence="1">
    <location>
        <begin position="20"/>
        <end position="139"/>
    </location>
</feature>